<reference evidence="2" key="1">
    <citation type="submission" date="2018-03" db="EMBL/GenBank/DDBJ databases">
        <authorList>
            <person name="Guldener U."/>
        </authorList>
    </citation>
    <scope>NUCLEOTIDE SEQUENCE</scope>
</reference>
<dbReference type="CDD" id="cd00306">
    <property type="entry name" value="Peptidases_S8_S53"/>
    <property type="match status" value="1"/>
</dbReference>
<dbReference type="Gene3D" id="3.40.50.200">
    <property type="entry name" value="Peptidase S8/S53 domain"/>
    <property type="match status" value="1"/>
</dbReference>
<comment type="caution">
    <text evidence="2">The sequence shown here is derived from an EMBL/GenBank/DDBJ whole genome shotgun (WGS) entry which is preliminary data.</text>
</comment>
<dbReference type="AlphaFoldDB" id="A0AAE8MN36"/>
<organism evidence="2 3">
    <name type="scientific">Fusarium torulosum</name>
    <dbReference type="NCBI Taxonomy" id="33205"/>
    <lineage>
        <taxon>Eukaryota</taxon>
        <taxon>Fungi</taxon>
        <taxon>Dikarya</taxon>
        <taxon>Ascomycota</taxon>
        <taxon>Pezizomycotina</taxon>
        <taxon>Sordariomycetes</taxon>
        <taxon>Hypocreomycetidae</taxon>
        <taxon>Hypocreales</taxon>
        <taxon>Nectriaceae</taxon>
        <taxon>Fusarium</taxon>
    </lineage>
</organism>
<accession>A0AAE8MN36</accession>
<dbReference type="GO" id="GO:0004252">
    <property type="term" value="F:serine-type endopeptidase activity"/>
    <property type="evidence" value="ECO:0007669"/>
    <property type="project" value="InterPro"/>
</dbReference>
<name>A0AAE8MN36_9HYPO</name>
<feature type="compositionally biased region" description="Basic and acidic residues" evidence="1">
    <location>
        <begin position="62"/>
        <end position="79"/>
    </location>
</feature>
<proteinExistence type="predicted"/>
<evidence type="ECO:0008006" key="4">
    <source>
        <dbReference type="Google" id="ProtNLM"/>
    </source>
</evidence>
<keyword evidence="3" id="KW-1185">Reference proteome</keyword>
<dbReference type="InterPro" id="IPR036852">
    <property type="entry name" value="Peptidase_S8/S53_dom_sf"/>
</dbReference>
<dbReference type="Proteomes" id="UP001187734">
    <property type="component" value="Unassembled WGS sequence"/>
</dbReference>
<protein>
    <recommendedName>
        <fullName evidence="4">Peptidase S8/S53 domain-containing protein</fullName>
    </recommendedName>
</protein>
<feature type="region of interest" description="Disordered" evidence="1">
    <location>
        <begin position="60"/>
        <end position="105"/>
    </location>
</feature>
<dbReference type="EMBL" id="ONZP01000694">
    <property type="protein sequence ID" value="SPJ89679.1"/>
    <property type="molecule type" value="Genomic_DNA"/>
</dbReference>
<feature type="compositionally biased region" description="Basic and acidic residues" evidence="1">
    <location>
        <begin position="86"/>
        <end position="98"/>
    </location>
</feature>
<sequence>MVRSARIAIQILEDRNTALAARNMVAGYKEFRADDLGFTGFIVVFNLGPLGMAYFNSQEVPEPLRKRSETRTRPRSELKHLHHHQGKEGYSHTPKEPIVRNGTTPNDKHLLKRFLSSSANEMWHLSMISMPPNVLFNLDFADKDTSKPPHAPSKEQYTRYWNTQGGAGQTVYVVDGGWYGPNDRGIANANPRPLFPDPMWALSSVPEEHKAHGYLVTSYAVGHAMGIACVSKLVFLQFNMAGGYYRERAIENLLIIGNDQKGNKNRAGVNMSLRSVVQSANHHALWIIHAMLMQKIEEKYGVVCVSAAGNDPKSPYHEPQRSMTSLKTKFVIGAVDQYSKKADFNAFKGMLTHFAPGVNLRFARLLTHVKQYAGGTAQGNSFAQVRELIDQTQRYMDYRPEPNKVKQKAIYNAILRPEGIYPSRNPNAIPKRGLEARGFGDSCELPGSGSGSGSNDGPGPHFGPPVVFKPGKPSPLCSEVCGKLCEGFCTGVDPNFPTITAWQPPTNPDGATCASSTTWTQLGGPKGQATITSSACASWKPKETPKPNPTPKGRCIVAHTYMRNCLRSPDGIYMQVWEIGILQCDEGNGIWFASDKSVYRMDCAGKAKVSVSDNGSQLTYTSNDGFSVSGKNYKYQSDIWVCGAKPGRGGIPDVDIKASFSRTFS</sequence>
<gene>
    <name evidence="2" type="ORF">FTOL_13040</name>
</gene>
<feature type="region of interest" description="Disordered" evidence="1">
    <location>
        <begin position="440"/>
        <end position="467"/>
    </location>
</feature>
<feature type="compositionally biased region" description="Low complexity" evidence="1">
    <location>
        <begin position="457"/>
        <end position="467"/>
    </location>
</feature>
<evidence type="ECO:0000256" key="1">
    <source>
        <dbReference type="SAM" id="MobiDB-lite"/>
    </source>
</evidence>
<dbReference type="SUPFAM" id="SSF52743">
    <property type="entry name" value="Subtilisin-like"/>
    <property type="match status" value="1"/>
</dbReference>
<dbReference type="GO" id="GO:0006508">
    <property type="term" value="P:proteolysis"/>
    <property type="evidence" value="ECO:0007669"/>
    <property type="project" value="InterPro"/>
</dbReference>
<evidence type="ECO:0000313" key="2">
    <source>
        <dbReference type="EMBL" id="SPJ89679.1"/>
    </source>
</evidence>
<evidence type="ECO:0000313" key="3">
    <source>
        <dbReference type="Proteomes" id="UP001187734"/>
    </source>
</evidence>